<dbReference type="RefSeq" id="WP_156506670.1">
    <property type="nucleotide sequence ID" value="NZ_CP193916.1"/>
</dbReference>
<proteinExistence type="predicted"/>
<comment type="caution">
    <text evidence="1">The sequence shown here is derived from an EMBL/GenBank/DDBJ whole genome shotgun (WGS) entry which is preliminary data.</text>
</comment>
<dbReference type="Gene3D" id="3.20.20.70">
    <property type="entry name" value="Aldolase class I"/>
    <property type="match status" value="1"/>
</dbReference>
<accession>A0ABS6VAI1</accession>
<name>A0ABS6VAI1_9GAMM</name>
<organism evidence="1 2">
    <name type="scientific">Pantoea allii</name>
    <dbReference type="NCBI Taxonomy" id="574096"/>
    <lineage>
        <taxon>Bacteria</taxon>
        <taxon>Pseudomonadati</taxon>
        <taxon>Pseudomonadota</taxon>
        <taxon>Gammaproteobacteria</taxon>
        <taxon>Enterobacterales</taxon>
        <taxon>Erwiniaceae</taxon>
        <taxon>Pantoea</taxon>
    </lineage>
</organism>
<evidence type="ECO:0000313" key="1">
    <source>
        <dbReference type="EMBL" id="MBW1256221.1"/>
    </source>
</evidence>
<evidence type="ECO:0008006" key="3">
    <source>
        <dbReference type="Google" id="ProtNLM"/>
    </source>
</evidence>
<dbReference type="Proteomes" id="UP001197236">
    <property type="component" value="Unassembled WGS sequence"/>
</dbReference>
<evidence type="ECO:0000313" key="2">
    <source>
        <dbReference type="Proteomes" id="UP001197236"/>
    </source>
</evidence>
<gene>
    <name evidence="1" type="ORF">KYI95_03200</name>
</gene>
<reference evidence="1 2" key="1">
    <citation type="submission" date="2021-07" db="EMBL/GenBank/DDBJ databases">
        <title>A novel phosphonate cluster across the Pantoea species complex is important for pathogenicity in onion.</title>
        <authorList>
            <person name="Zhao M."/>
            <person name="Stice S."/>
            <person name="Shin G.Y."/>
            <person name="Coutinho T."/>
            <person name="Gitaitis R."/>
            <person name="Kvitko B."/>
            <person name="Dutta B."/>
        </authorList>
    </citation>
    <scope>NUCLEOTIDE SEQUENCE [LARGE SCALE GENOMIC DNA]</scope>
    <source>
        <strain evidence="1 2">BD 382</strain>
    </source>
</reference>
<keyword evidence="2" id="KW-1185">Reference proteome</keyword>
<dbReference type="SUPFAM" id="SSF51395">
    <property type="entry name" value="FMN-linked oxidoreductases"/>
    <property type="match status" value="1"/>
</dbReference>
<dbReference type="InterPro" id="IPR013785">
    <property type="entry name" value="Aldolase_TIM"/>
</dbReference>
<sequence>MERDEFDLIAVGRALISNSDWVKKIREGNVGMLKGFDAAMLRELV</sequence>
<dbReference type="EMBL" id="JAHVXZ010000001">
    <property type="protein sequence ID" value="MBW1256221.1"/>
    <property type="molecule type" value="Genomic_DNA"/>
</dbReference>
<protein>
    <recommendedName>
        <fullName evidence="3">NADH:flavin oxidoreductase/NADH oxidase family protein</fullName>
    </recommendedName>
</protein>